<feature type="domain" description="ParB-like N-terminal" evidence="1">
    <location>
        <begin position="4"/>
        <end position="89"/>
    </location>
</feature>
<dbReference type="Pfam" id="PF02195">
    <property type="entry name" value="ParB_N"/>
    <property type="match status" value="1"/>
</dbReference>
<dbReference type="EMBL" id="LR796888">
    <property type="protein sequence ID" value="CAB4172933.1"/>
    <property type="molecule type" value="Genomic_DNA"/>
</dbReference>
<name>A0A6J5PMS1_9CAUD</name>
<accession>A0A6J5PMS1</accession>
<evidence type="ECO:0000259" key="1">
    <source>
        <dbReference type="SMART" id="SM00470"/>
    </source>
</evidence>
<dbReference type="EMBL" id="LR797329">
    <property type="protein sequence ID" value="CAB4203290.1"/>
    <property type="molecule type" value="Genomic_DNA"/>
</dbReference>
<proteinExistence type="predicted"/>
<organism evidence="2">
    <name type="scientific">uncultured Caudovirales phage</name>
    <dbReference type="NCBI Taxonomy" id="2100421"/>
    <lineage>
        <taxon>Viruses</taxon>
        <taxon>Duplodnaviria</taxon>
        <taxon>Heunggongvirae</taxon>
        <taxon>Uroviricota</taxon>
        <taxon>Caudoviricetes</taxon>
        <taxon>Peduoviridae</taxon>
        <taxon>Maltschvirus</taxon>
        <taxon>Maltschvirus maltsch</taxon>
    </lineage>
</organism>
<evidence type="ECO:0000313" key="3">
    <source>
        <dbReference type="EMBL" id="CAB4203290.1"/>
    </source>
</evidence>
<dbReference type="Gene3D" id="3.90.1530.10">
    <property type="entry name" value="Conserved hypothetical protein from pyrococcus furiosus pfu- 392566-001, ParB domain"/>
    <property type="match status" value="1"/>
</dbReference>
<dbReference type="SMART" id="SM00470">
    <property type="entry name" value="ParB"/>
    <property type="match status" value="1"/>
</dbReference>
<dbReference type="SUPFAM" id="SSF110849">
    <property type="entry name" value="ParB/Sulfiredoxin"/>
    <property type="match status" value="1"/>
</dbReference>
<evidence type="ECO:0000313" key="2">
    <source>
        <dbReference type="EMBL" id="CAB4172933.1"/>
    </source>
</evidence>
<dbReference type="InterPro" id="IPR003115">
    <property type="entry name" value="ParB_N"/>
</dbReference>
<protein>
    <submittedName>
        <fullName evidence="2">ParB/Sulfiredoxin</fullName>
    </submittedName>
</protein>
<dbReference type="InterPro" id="IPR036086">
    <property type="entry name" value="ParB/Sulfiredoxin_sf"/>
</dbReference>
<reference evidence="2" key="1">
    <citation type="submission" date="2020-05" db="EMBL/GenBank/DDBJ databases">
        <authorList>
            <person name="Chiriac C."/>
            <person name="Salcher M."/>
            <person name="Ghai R."/>
            <person name="Kavagutti S V."/>
        </authorList>
    </citation>
    <scope>NUCLEOTIDE SEQUENCE</scope>
</reference>
<sequence length="158" mass="16495">MQIVRRPIASLTPDPQNARTHDAANLAAITGSLKAFGQQKPIVVDLRGVVLAGNGTLAAARSLGWTEVDVVETDLSGAAATAYAIADNRTGELSQWDYQALALTLEQLPSGMALMTGFGSGSVESITTLAQKIEQENASKKPKVPCCPQCGAEVKDDA</sequence>
<gene>
    <name evidence="3" type="ORF">UFOVP1379_21</name>
    <name evidence="2" type="ORF">UFOVP942_16</name>
</gene>